<accession>A0A2W0C4U4</accession>
<proteinExistence type="predicted"/>
<dbReference type="Proteomes" id="UP000247459">
    <property type="component" value="Unassembled WGS sequence"/>
</dbReference>
<sequence length="71" mass="8160">MKSLSDEFSLNEIVRCPAHTGQLEFVKTNSGGCIEMHSPQSREDEYILSAMFHKTQVSKHLLLYNDGKIYR</sequence>
<name>A0A2W0C4U4_9BACL</name>
<evidence type="ECO:0000313" key="1">
    <source>
        <dbReference type="EMBL" id="PYY25102.1"/>
    </source>
</evidence>
<evidence type="ECO:0000313" key="2">
    <source>
        <dbReference type="Proteomes" id="UP000247459"/>
    </source>
</evidence>
<dbReference type="AlphaFoldDB" id="A0A2W0C4U4"/>
<gene>
    <name evidence="1" type="ORF">PIL02S_06696</name>
</gene>
<dbReference type="RefSeq" id="WP_110822966.1">
    <property type="nucleotide sequence ID" value="NZ_PRLG01000039.1"/>
</dbReference>
<reference evidence="1 2" key="1">
    <citation type="submission" date="2018-01" db="EMBL/GenBank/DDBJ databases">
        <title>Genome sequence of the PGP bacterium Paenibacillus illinoisensis E3.</title>
        <authorList>
            <person name="Rolli E."/>
            <person name="Marasco R."/>
            <person name="Bessem C."/>
            <person name="Michoud G."/>
            <person name="Gaiarsa S."/>
            <person name="Borin S."/>
            <person name="Daffonchio D."/>
        </authorList>
    </citation>
    <scope>NUCLEOTIDE SEQUENCE [LARGE SCALE GENOMIC DNA]</scope>
    <source>
        <strain evidence="1 2">E3</strain>
    </source>
</reference>
<dbReference type="EMBL" id="PRLG01000039">
    <property type="protein sequence ID" value="PYY25102.1"/>
    <property type="molecule type" value="Genomic_DNA"/>
</dbReference>
<comment type="caution">
    <text evidence="1">The sequence shown here is derived from an EMBL/GenBank/DDBJ whole genome shotgun (WGS) entry which is preliminary data.</text>
</comment>
<protein>
    <submittedName>
        <fullName evidence="1">Uncharacterized protein</fullName>
    </submittedName>
</protein>
<organism evidence="1 2">
    <name type="scientific">Paenibacillus illinoisensis</name>
    <dbReference type="NCBI Taxonomy" id="59845"/>
    <lineage>
        <taxon>Bacteria</taxon>
        <taxon>Bacillati</taxon>
        <taxon>Bacillota</taxon>
        <taxon>Bacilli</taxon>
        <taxon>Bacillales</taxon>
        <taxon>Paenibacillaceae</taxon>
        <taxon>Paenibacillus</taxon>
    </lineage>
</organism>